<gene>
    <name evidence="1" type="ORF">FDG2_0967</name>
</gene>
<organism evidence="1 2">
    <name type="scientific">Candidatus Protofrankia californiensis</name>
    <dbReference type="NCBI Taxonomy" id="1839754"/>
    <lineage>
        <taxon>Bacteria</taxon>
        <taxon>Bacillati</taxon>
        <taxon>Actinomycetota</taxon>
        <taxon>Actinomycetes</taxon>
        <taxon>Frankiales</taxon>
        <taxon>Frankiaceae</taxon>
        <taxon>Protofrankia</taxon>
    </lineage>
</organism>
<evidence type="ECO:0000313" key="1">
    <source>
        <dbReference type="EMBL" id="SBW19133.1"/>
    </source>
</evidence>
<name>A0A1C3NUP0_9ACTN</name>
<reference evidence="2" key="1">
    <citation type="submission" date="2016-02" db="EMBL/GenBank/DDBJ databases">
        <authorList>
            <person name="Wibberg D."/>
        </authorList>
    </citation>
    <scope>NUCLEOTIDE SEQUENCE [LARGE SCALE GENOMIC DNA]</scope>
</reference>
<keyword evidence="2" id="KW-1185">Reference proteome</keyword>
<protein>
    <submittedName>
        <fullName evidence="1">Uncharacterized protein</fullName>
    </submittedName>
</protein>
<sequence>MTVCGLVRLDGAPVRRSILTGDACLVVGGPAPARGVHIDGPFGVMTATAFSGDPTPPIAVDAEKPVVVLDGCLGFSRWSNGSPAQLRGAGMPAVVGHPRHGPGLGRIRCLGPDERLVVCLPTAPAGYLAMPAGAPYPSGCGAPADAW</sequence>
<dbReference type="Proteomes" id="UP000199013">
    <property type="component" value="Unassembled WGS sequence"/>
</dbReference>
<accession>A0A1C3NUP0</accession>
<evidence type="ECO:0000313" key="2">
    <source>
        <dbReference type="Proteomes" id="UP000199013"/>
    </source>
</evidence>
<dbReference type="EMBL" id="FLUV01000388">
    <property type="protein sequence ID" value="SBW19133.1"/>
    <property type="molecule type" value="Genomic_DNA"/>
</dbReference>
<dbReference type="AlphaFoldDB" id="A0A1C3NUP0"/>
<proteinExistence type="predicted"/>